<dbReference type="AlphaFoldDB" id="A0A6A1UPR0"/>
<protein>
    <submittedName>
        <fullName evidence="1">Uncharacterized protein</fullName>
    </submittedName>
</protein>
<evidence type="ECO:0000313" key="2">
    <source>
        <dbReference type="Proteomes" id="UP000516437"/>
    </source>
</evidence>
<name>A0A6A1UPR0_9ROSI</name>
<comment type="caution">
    <text evidence="1">The sequence shown here is derived from an EMBL/GenBank/DDBJ whole genome shotgun (WGS) entry which is preliminary data.</text>
</comment>
<organism evidence="1 2">
    <name type="scientific">Morella rubra</name>
    <name type="common">Chinese bayberry</name>
    <dbReference type="NCBI Taxonomy" id="262757"/>
    <lineage>
        <taxon>Eukaryota</taxon>
        <taxon>Viridiplantae</taxon>
        <taxon>Streptophyta</taxon>
        <taxon>Embryophyta</taxon>
        <taxon>Tracheophyta</taxon>
        <taxon>Spermatophyta</taxon>
        <taxon>Magnoliopsida</taxon>
        <taxon>eudicotyledons</taxon>
        <taxon>Gunneridae</taxon>
        <taxon>Pentapetalae</taxon>
        <taxon>rosids</taxon>
        <taxon>fabids</taxon>
        <taxon>Fagales</taxon>
        <taxon>Myricaceae</taxon>
        <taxon>Morella</taxon>
    </lineage>
</organism>
<proteinExistence type="predicted"/>
<evidence type="ECO:0000313" key="1">
    <source>
        <dbReference type="EMBL" id="KAB1202504.1"/>
    </source>
</evidence>
<dbReference type="EMBL" id="RXIC02000026">
    <property type="protein sequence ID" value="KAB1202504.1"/>
    <property type="molecule type" value="Genomic_DNA"/>
</dbReference>
<accession>A0A6A1UPR0</accession>
<keyword evidence="2" id="KW-1185">Reference proteome</keyword>
<gene>
    <name evidence="1" type="ORF">CJ030_MR8G000297</name>
</gene>
<dbReference type="OrthoDB" id="2822301at2759"/>
<sequence>MTLDEDLPHLHDHYSMNDEDINDKDHQIFMTTISRMMKTQTISTSQVKNGSVCFVLASSFEMSESYTTGSFGNVQSASSMEGPRCFCDLRAISTTAFMDENFGRRFWGCVKYKMCPYGRRVIRQLRAMQEKKIGEETPWKNMEAISTQHRCHGFTTPISHRGND</sequence>
<dbReference type="Proteomes" id="UP000516437">
    <property type="component" value="Chromosome 8"/>
</dbReference>
<reference evidence="1 2" key="1">
    <citation type="journal article" date="2019" name="Plant Biotechnol. J.">
        <title>The red bayberry genome and genetic basis of sex determination.</title>
        <authorList>
            <person name="Jia H.M."/>
            <person name="Jia H.J."/>
            <person name="Cai Q.L."/>
            <person name="Wang Y."/>
            <person name="Zhao H.B."/>
            <person name="Yang W.F."/>
            <person name="Wang G.Y."/>
            <person name="Li Y.H."/>
            <person name="Zhan D.L."/>
            <person name="Shen Y.T."/>
            <person name="Niu Q.F."/>
            <person name="Chang L."/>
            <person name="Qiu J."/>
            <person name="Zhao L."/>
            <person name="Xie H.B."/>
            <person name="Fu W.Y."/>
            <person name="Jin J."/>
            <person name="Li X.W."/>
            <person name="Jiao Y."/>
            <person name="Zhou C.C."/>
            <person name="Tu T."/>
            <person name="Chai C.Y."/>
            <person name="Gao J.L."/>
            <person name="Fan L.J."/>
            <person name="van de Weg E."/>
            <person name="Wang J.Y."/>
            <person name="Gao Z.S."/>
        </authorList>
    </citation>
    <scope>NUCLEOTIDE SEQUENCE [LARGE SCALE GENOMIC DNA]</scope>
    <source>
        <tissue evidence="1">Leaves</tissue>
    </source>
</reference>